<proteinExistence type="predicted"/>
<comment type="caution">
    <text evidence="2">The sequence shown here is derived from an EMBL/GenBank/DDBJ whole genome shotgun (WGS) entry which is preliminary data.</text>
</comment>
<keyword evidence="1" id="KW-1133">Transmembrane helix</keyword>
<keyword evidence="3" id="KW-1185">Reference proteome</keyword>
<keyword evidence="1" id="KW-0812">Transmembrane</keyword>
<accession>A0A085JPW2</accession>
<sequence length="67" mass="8188">MKYNYFFIFKLFFVIAFYISYLLIYRQPDALPARRDGRSKHGFMMILMVFQSFNDNCPPILFCNKRE</sequence>
<protein>
    <submittedName>
        <fullName evidence="2">Uncharacterized protein</fullName>
    </submittedName>
</protein>
<evidence type="ECO:0000313" key="3">
    <source>
        <dbReference type="Proteomes" id="UP000028602"/>
    </source>
</evidence>
<dbReference type="Proteomes" id="UP000028602">
    <property type="component" value="Unassembled WGS sequence"/>
</dbReference>
<evidence type="ECO:0000256" key="1">
    <source>
        <dbReference type="SAM" id="Phobius"/>
    </source>
</evidence>
<organism evidence="2 3">
    <name type="scientific">Tatumella ptyseos ATCC 33301</name>
    <dbReference type="NCBI Taxonomy" id="1005995"/>
    <lineage>
        <taxon>Bacteria</taxon>
        <taxon>Pseudomonadati</taxon>
        <taxon>Pseudomonadota</taxon>
        <taxon>Gammaproteobacteria</taxon>
        <taxon>Enterobacterales</taxon>
        <taxon>Erwiniaceae</taxon>
        <taxon>Tatumella</taxon>
    </lineage>
</organism>
<feature type="transmembrane region" description="Helical" evidence="1">
    <location>
        <begin position="6"/>
        <end position="25"/>
    </location>
</feature>
<dbReference type="AlphaFoldDB" id="A0A085JPW2"/>
<keyword evidence="1" id="KW-0472">Membrane</keyword>
<name>A0A085JPW2_9GAMM</name>
<reference evidence="2 3" key="1">
    <citation type="submission" date="2014-05" db="EMBL/GenBank/DDBJ databases">
        <title>ATOL: Assembling a taxonomically balanced genome-scale reconstruction of the evolutionary history of the Enterobacteriaceae.</title>
        <authorList>
            <person name="Plunkett G.III."/>
            <person name="Neeno-Eckwall E.C."/>
            <person name="Glasner J.D."/>
            <person name="Perna N.T."/>
        </authorList>
    </citation>
    <scope>NUCLEOTIDE SEQUENCE [LARGE SCALE GENOMIC DNA]</scope>
    <source>
        <strain evidence="2 3">ATCC 33301</strain>
    </source>
</reference>
<dbReference type="EMBL" id="JMPR01000004">
    <property type="protein sequence ID" value="KFD22508.1"/>
    <property type="molecule type" value="Genomic_DNA"/>
</dbReference>
<gene>
    <name evidence="2" type="ORF">GTPT_0081</name>
</gene>
<evidence type="ECO:0000313" key="2">
    <source>
        <dbReference type="EMBL" id="KFD22508.1"/>
    </source>
</evidence>